<dbReference type="Proteomes" id="UP000281553">
    <property type="component" value="Unassembled WGS sequence"/>
</dbReference>
<evidence type="ECO:0000313" key="2">
    <source>
        <dbReference type="EMBL" id="VDK49214.1"/>
    </source>
</evidence>
<protein>
    <submittedName>
        <fullName evidence="2">Uncharacterized protein</fullName>
    </submittedName>
</protein>
<evidence type="ECO:0000313" key="3">
    <source>
        <dbReference type="Proteomes" id="UP000281553"/>
    </source>
</evidence>
<gene>
    <name evidence="2" type="ORF">DILT_LOCUS1710</name>
</gene>
<organism evidence="2 3">
    <name type="scientific">Dibothriocephalus latus</name>
    <name type="common">Fish tapeworm</name>
    <name type="synonym">Diphyllobothrium latum</name>
    <dbReference type="NCBI Taxonomy" id="60516"/>
    <lineage>
        <taxon>Eukaryota</taxon>
        <taxon>Metazoa</taxon>
        <taxon>Spiralia</taxon>
        <taxon>Lophotrochozoa</taxon>
        <taxon>Platyhelminthes</taxon>
        <taxon>Cestoda</taxon>
        <taxon>Eucestoda</taxon>
        <taxon>Diphyllobothriidea</taxon>
        <taxon>Diphyllobothriidae</taxon>
        <taxon>Dibothriocephalus</taxon>
    </lineage>
</organism>
<evidence type="ECO:0000256" key="1">
    <source>
        <dbReference type="SAM" id="MobiDB-lite"/>
    </source>
</evidence>
<proteinExistence type="predicted"/>
<dbReference type="AlphaFoldDB" id="A0A3P6RYQ6"/>
<sequence length="103" mass="11869">MPITTIYLSIQSILGCPGQRRDLGRLRQLEELIRRPPSVNAEANSTVLYNPVTQPLKSAADFRRLINFLLEEEFRKEFVRNTQDHQAHSDDGSEKVFEKSVKI</sequence>
<dbReference type="EMBL" id="UYRU01013557">
    <property type="protein sequence ID" value="VDK49214.1"/>
    <property type="molecule type" value="Genomic_DNA"/>
</dbReference>
<feature type="region of interest" description="Disordered" evidence="1">
    <location>
        <begin position="81"/>
        <end position="103"/>
    </location>
</feature>
<keyword evidence="3" id="KW-1185">Reference proteome</keyword>
<name>A0A3P6RYQ6_DIBLA</name>
<reference evidence="2 3" key="1">
    <citation type="submission" date="2018-11" db="EMBL/GenBank/DDBJ databases">
        <authorList>
            <consortium name="Pathogen Informatics"/>
        </authorList>
    </citation>
    <scope>NUCLEOTIDE SEQUENCE [LARGE SCALE GENOMIC DNA]</scope>
</reference>
<accession>A0A3P6RYQ6</accession>